<sequence length="989" mass="103772">MWHRHGAAALTLLSVATLVTAQECPPGFAKNPAKVTWVNCPTKFNADLECSTLEVPADWTNPSSGEKIKLRLVRQPADNPNAKSIIVNPGGPGESGIKTVVDGGTGYQAVVGTGFHIIGFDPRGVGLTTPYLCREAEEDSGLYNSSAGLQAAFNYNIAQGKKCADAKLKSDLIGTAFVARDIKAIAEALGEDNLIRYWGFSYGTLLGATLAAMFPEKMDRVILDGNINPTDYYRGLGQEGSTDLDRGVRRFFDQCAEAGPDFCAVAVAGQTGAALLKTFDDFLASTTYLPGRNLRQEFQDALYFKNATHWTLFAKRLNHYYTDASALGKRSLSKRQSGLDWKPDYAPIDTDLAITGITCGDVITRYAGSPENFNKYGGDIAINLLFAGQFSGIKTLNPILFLNSQYDPVTPLVSAQNSALGFVGAKVFVSSGVGHCTSANESPELNAVMKTYMIEGKFPATNTVYTPKVKNVFKTNAKRTLNGPSLSRRDVEYPSYFENEAQVVKRAESTPVGCTPIAASSTPVASASSSAHLSVAQVSSTPAASSSASVHVSSSSVAHASTSSAAHVSSSSVDHASSSSIDHVSSSSIAQASSSADHVSSSSIAHVSSSSAEHISSSLITTPSASSHADLSSSVDHGSASSSAAVHISSDAASSSHVQSSGKDVYDQYSGSPSSVGGYNDYPPSRSTGQVYDQYYDSYPTTSTPCPTPAWSSQPGYIPYTKTYTTTTVQTITECRRNDKACPLNTATRTAYITETKTATTVIAIPTTTVYVTKVVDVCSTGLTTKTATVTQTCNSGCTTRVTGVPQGYTTTVKYCDACATPSTVTVTYCTACVNQPSATPIKGTPVSVPSKPSTIPSKPSSVVKPSSPTSIQGYGPPPSSKPVVDTPSVPSKPSNPPVYDTPVVKTTPTTNAASTPSKPTTLQSNVASTGVYFCTGTNCVATPTRSQPAQFTGSASRAGSSQPLHVGHGGTQDTRNTRRNNAEVFYAG</sequence>
<dbReference type="Pfam" id="PF00561">
    <property type="entry name" value="Abhydrolase_1"/>
    <property type="match status" value="1"/>
</dbReference>
<evidence type="ECO:0000313" key="7">
    <source>
        <dbReference type="Proteomes" id="UP000813461"/>
    </source>
</evidence>
<evidence type="ECO:0000256" key="1">
    <source>
        <dbReference type="ARBA" id="ARBA00010088"/>
    </source>
</evidence>
<dbReference type="PANTHER" id="PTHR43248">
    <property type="entry name" value="2-SUCCINYL-6-HYDROXY-2,4-CYCLOHEXADIENE-1-CARBOXYLATE SYNTHASE"/>
    <property type="match status" value="1"/>
</dbReference>
<evidence type="ECO:0000256" key="3">
    <source>
        <dbReference type="SAM" id="MobiDB-lite"/>
    </source>
</evidence>
<evidence type="ECO:0000313" key="6">
    <source>
        <dbReference type="EMBL" id="KAH7070311.1"/>
    </source>
</evidence>
<comment type="similarity">
    <text evidence="1">Belongs to the peptidase S33 family.</text>
</comment>
<organism evidence="6 7">
    <name type="scientific">Paraphoma chrysanthemicola</name>
    <dbReference type="NCBI Taxonomy" id="798071"/>
    <lineage>
        <taxon>Eukaryota</taxon>
        <taxon>Fungi</taxon>
        <taxon>Dikarya</taxon>
        <taxon>Ascomycota</taxon>
        <taxon>Pezizomycotina</taxon>
        <taxon>Dothideomycetes</taxon>
        <taxon>Pleosporomycetidae</taxon>
        <taxon>Pleosporales</taxon>
        <taxon>Pleosporineae</taxon>
        <taxon>Phaeosphaeriaceae</taxon>
        <taxon>Paraphoma</taxon>
    </lineage>
</organism>
<dbReference type="GO" id="GO:0016787">
    <property type="term" value="F:hydrolase activity"/>
    <property type="evidence" value="ECO:0007669"/>
    <property type="project" value="UniProtKB-KW"/>
</dbReference>
<feature type="compositionally biased region" description="Low complexity" evidence="3">
    <location>
        <begin position="652"/>
        <end position="661"/>
    </location>
</feature>
<evidence type="ECO:0000256" key="4">
    <source>
        <dbReference type="SAM" id="SignalP"/>
    </source>
</evidence>
<feature type="chain" id="PRO_5035466667" description="AB hydrolase-1 domain-containing protein" evidence="4">
    <location>
        <begin position="22"/>
        <end position="989"/>
    </location>
</feature>
<evidence type="ECO:0000259" key="5">
    <source>
        <dbReference type="Pfam" id="PF00561"/>
    </source>
</evidence>
<gene>
    <name evidence="6" type="ORF">FB567DRAFT_613153</name>
</gene>
<dbReference type="InterPro" id="IPR029058">
    <property type="entry name" value="AB_hydrolase_fold"/>
</dbReference>
<comment type="caution">
    <text evidence="6">The sequence shown here is derived from an EMBL/GenBank/DDBJ whole genome shotgun (WGS) entry which is preliminary data.</text>
</comment>
<feature type="region of interest" description="Disordered" evidence="3">
    <location>
        <begin position="841"/>
        <end position="922"/>
    </location>
</feature>
<reference evidence="6" key="1">
    <citation type="journal article" date="2021" name="Nat. Commun.">
        <title>Genetic determinants of endophytism in the Arabidopsis root mycobiome.</title>
        <authorList>
            <person name="Mesny F."/>
            <person name="Miyauchi S."/>
            <person name="Thiergart T."/>
            <person name="Pickel B."/>
            <person name="Atanasova L."/>
            <person name="Karlsson M."/>
            <person name="Huettel B."/>
            <person name="Barry K.W."/>
            <person name="Haridas S."/>
            <person name="Chen C."/>
            <person name="Bauer D."/>
            <person name="Andreopoulos W."/>
            <person name="Pangilinan J."/>
            <person name="LaButti K."/>
            <person name="Riley R."/>
            <person name="Lipzen A."/>
            <person name="Clum A."/>
            <person name="Drula E."/>
            <person name="Henrissat B."/>
            <person name="Kohler A."/>
            <person name="Grigoriev I.V."/>
            <person name="Martin F.M."/>
            <person name="Hacquard S."/>
        </authorList>
    </citation>
    <scope>NUCLEOTIDE SEQUENCE</scope>
    <source>
        <strain evidence="6">MPI-SDFR-AT-0120</strain>
    </source>
</reference>
<dbReference type="AlphaFoldDB" id="A0A8K0VSE2"/>
<name>A0A8K0VSE2_9PLEO</name>
<feature type="compositionally biased region" description="Low complexity" evidence="3">
    <location>
        <begin position="906"/>
        <end position="922"/>
    </location>
</feature>
<keyword evidence="4" id="KW-0732">Signal</keyword>
<dbReference type="Proteomes" id="UP000813461">
    <property type="component" value="Unassembled WGS sequence"/>
</dbReference>
<feature type="domain" description="AB hydrolase-1" evidence="5">
    <location>
        <begin position="85"/>
        <end position="437"/>
    </location>
</feature>
<evidence type="ECO:0000256" key="2">
    <source>
        <dbReference type="ARBA" id="ARBA00022801"/>
    </source>
</evidence>
<dbReference type="Gene3D" id="3.40.50.1820">
    <property type="entry name" value="alpha/beta hydrolase"/>
    <property type="match status" value="1"/>
</dbReference>
<proteinExistence type="inferred from homology"/>
<dbReference type="SUPFAM" id="SSF53474">
    <property type="entry name" value="alpha/beta-Hydrolases"/>
    <property type="match status" value="1"/>
</dbReference>
<keyword evidence="2" id="KW-0378">Hydrolase</keyword>
<dbReference type="PANTHER" id="PTHR43248:SF25">
    <property type="entry name" value="AB HYDROLASE-1 DOMAIN-CONTAINING PROTEIN-RELATED"/>
    <property type="match status" value="1"/>
</dbReference>
<feature type="region of interest" description="Disordered" evidence="3">
    <location>
        <begin position="947"/>
        <end position="989"/>
    </location>
</feature>
<dbReference type="EMBL" id="JAGMVJ010000027">
    <property type="protein sequence ID" value="KAH7070311.1"/>
    <property type="molecule type" value="Genomic_DNA"/>
</dbReference>
<dbReference type="OrthoDB" id="425534at2759"/>
<keyword evidence="7" id="KW-1185">Reference proteome</keyword>
<feature type="region of interest" description="Disordered" evidence="3">
    <location>
        <begin position="652"/>
        <end position="684"/>
    </location>
</feature>
<dbReference type="InterPro" id="IPR000073">
    <property type="entry name" value="AB_hydrolase_1"/>
</dbReference>
<dbReference type="InterPro" id="IPR051601">
    <property type="entry name" value="Serine_prot/Carboxylest_S33"/>
</dbReference>
<feature type="compositionally biased region" description="Low complexity" evidence="3">
    <location>
        <begin position="845"/>
        <end position="872"/>
    </location>
</feature>
<accession>A0A8K0VSE2</accession>
<feature type="compositionally biased region" description="Polar residues" evidence="3">
    <location>
        <begin position="947"/>
        <end position="964"/>
    </location>
</feature>
<protein>
    <recommendedName>
        <fullName evidence="5">AB hydrolase-1 domain-containing protein</fullName>
    </recommendedName>
</protein>
<feature type="signal peptide" evidence="4">
    <location>
        <begin position="1"/>
        <end position="21"/>
    </location>
</feature>